<feature type="domain" description="Type II secretion system protein GspB C-terminal" evidence="2">
    <location>
        <begin position="176"/>
        <end position="235"/>
    </location>
</feature>
<gene>
    <name evidence="3" type="ORF">VCHENC02_4651</name>
</gene>
<evidence type="ECO:0000313" key="4">
    <source>
        <dbReference type="Proteomes" id="UP000008367"/>
    </source>
</evidence>
<sequence>MSVMKHVGLFLLPVSITAVGAAWYLDLFAQEGIAPAATEIQAQATNALVELKPTTNFESLSYPEEPQLVQLQREWPTAELSQDIGTFIGEEYASNDAVPGEQELLNEPQKTVKTSPTMRSGDDLGLSLDDLDLSSLSPDLALKVENALANDDQPSTNDSSSVDDLEREAQQWHGRLPALNLQTHMYSSDVKRRWVKINNVEYHQGDVVDGQVTLKEIQPQAVIVEFQGEQIRIPALYEWKG</sequence>
<accession>A0A454CT24</accession>
<feature type="region of interest" description="Disordered" evidence="1">
    <location>
        <begin position="149"/>
        <end position="168"/>
    </location>
</feature>
<feature type="compositionally biased region" description="Polar residues" evidence="1">
    <location>
        <begin position="108"/>
        <end position="118"/>
    </location>
</feature>
<dbReference type="InterPro" id="IPR032389">
    <property type="entry name" value="GspB_C"/>
</dbReference>
<dbReference type="Pfam" id="PF16537">
    <property type="entry name" value="T2SSB"/>
    <property type="match status" value="1"/>
</dbReference>
<dbReference type="AlphaFoldDB" id="A0A454CT24"/>
<reference evidence="3 4" key="1">
    <citation type="submission" date="2012-10" db="EMBL/GenBank/DDBJ databases">
        <title>Genome sequence of Vibrio Cholerae HENC-02.</title>
        <authorList>
            <person name="Eppinger M."/>
            <person name="Hasan N.A."/>
            <person name="Sengamalay N."/>
            <person name="Hine E."/>
            <person name="Su Q."/>
            <person name="Daugherty S.C."/>
            <person name="Young S."/>
            <person name="Sadzewicz L."/>
            <person name="Tallon L."/>
            <person name="Cebula T.A."/>
            <person name="Ravel J."/>
            <person name="Colwell R.R."/>
        </authorList>
    </citation>
    <scope>NUCLEOTIDE SEQUENCE [LARGE SCALE GENOMIC DNA]</scope>
    <source>
        <strain evidence="3 4">HENC-02</strain>
    </source>
</reference>
<name>A0A454CT24_VIBHA</name>
<evidence type="ECO:0000313" key="3">
    <source>
        <dbReference type="EMBL" id="EKM29544.1"/>
    </source>
</evidence>
<dbReference type="GO" id="GO:0015627">
    <property type="term" value="C:type II protein secretion system complex"/>
    <property type="evidence" value="ECO:0007669"/>
    <property type="project" value="InterPro"/>
</dbReference>
<organism evidence="3 4">
    <name type="scientific">Vibrio harveyi</name>
    <name type="common">Beneckea harveyi</name>
    <dbReference type="NCBI Taxonomy" id="669"/>
    <lineage>
        <taxon>Bacteria</taxon>
        <taxon>Pseudomonadati</taxon>
        <taxon>Pseudomonadota</taxon>
        <taxon>Gammaproteobacteria</taxon>
        <taxon>Vibrionales</taxon>
        <taxon>Vibrionaceae</taxon>
        <taxon>Vibrio</taxon>
    </lineage>
</organism>
<feature type="region of interest" description="Disordered" evidence="1">
    <location>
        <begin position="99"/>
        <end position="123"/>
    </location>
</feature>
<comment type="caution">
    <text evidence="3">The sequence shown here is derived from an EMBL/GenBank/DDBJ whole genome shotgun (WGS) entry which is preliminary data.</text>
</comment>
<proteinExistence type="predicted"/>
<dbReference type="EMBL" id="AJSR01002043">
    <property type="protein sequence ID" value="EKM29544.1"/>
    <property type="molecule type" value="Genomic_DNA"/>
</dbReference>
<dbReference type="Proteomes" id="UP000008367">
    <property type="component" value="Unassembled WGS sequence"/>
</dbReference>
<evidence type="ECO:0000259" key="2">
    <source>
        <dbReference type="Pfam" id="PF16537"/>
    </source>
</evidence>
<protein>
    <recommendedName>
        <fullName evidence="2">Type II secretion system protein GspB C-terminal domain-containing protein</fullName>
    </recommendedName>
</protein>
<dbReference type="STRING" id="669.AL538_11430"/>
<evidence type="ECO:0000256" key="1">
    <source>
        <dbReference type="SAM" id="MobiDB-lite"/>
    </source>
</evidence>